<dbReference type="RefSeq" id="WP_091211647.1">
    <property type="nucleotide sequence ID" value="NZ_FOCL01000004.1"/>
</dbReference>
<accession>A0A1H8KEY1</accession>
<evidence type="ECO:0000313" key="1">
    <source>
        <dbReference type="EMBL" id="SEN91519.1"/>
    </source>
</evidence>
<dbReference type="STRING" id="551995.SAMN05192574_104585"/>
<organism evidence="1 2">
    <name type="scientific">Mucilaginibacter gossypiicola</name>
    <dbReference type="NCBI Taxonomy" id="551995"/>
    <lineage>
        <taxon>Bacteria</taxon>
        <taxon>Pseudomonadati</taxon>
        <taxon>Bacteroidota</taxon>
        <taxon>Sphingobacteriia</taxon>
        <taxon>Sphingobacteriales</taxon>
        <taxon>Sphingobacteriaceae</taxon>
        <taxon>Mucilaginibacter</taxon>
    </lineage>
</organism>
<dbReference type="Proteomes" id="UP000198942">
    <property type="component" value="Unassembled WGS sequence"/>
</dbReference>
<reference evidence="2" key="1">
    <citation type="submission" date="2016-10" db="EMBL/GenBank/DDBJ databases">
        <authorList>
            <person name="Varghese N."/>
            <person name="Submissions S."/>
        </authorList>
    </citation>
    <scope>NUCLEOTIDE SEQUENCE [LARGE SCALE GENOMIC DNA]</scope>
    <source>
        <strain evidence="2">Gh-48</strain>
    </source>
</reference>
<dbReference type="OrthoDB" id="8079725at2"/>
<dbReference type="AlphaFoldDB" id="A0A1H8KEY1"/>
<protein>
    <submittedName>
        <fullName evidence="1">Uncharacterized protein</fullName>
    </submittedName>
</protein>
<keyword evidence="2" id="KW-1185">Reference proteome</keyword>
<proteinExistence type="predicted"/>
<name>A0A1H8KEY1_9SPHI</name>
<evidence type="ECO:0000313" key="2">
    <source>
        <dbReference type="Proteomes" id="UP000198942"/>
    </source>
</evidence>
<dbReference type="EMBL" id="FOCL01000004">
    <property type="protein sequence ID" value="SEN91519.1"/>
    <property type="molecule type" value="Genomic_DNA"/>
</dbReference>
<gene>
    <name evidence="1" type="ORF">SAMN05192574_104585</name>
</gene>
<sequence length="127" mass="14289">MDKIYDILLGNTKIGTTGFENADPPMGVVLGKISFIADIFDYSFFRDYCVNNDIGFQEDNVLKLIATNEVPDLHVFDVSGLEIKGLAATISGMDDDEYLITVEGIPYPFYEEEFPHHFKAYFKTGTN</sequence>